<evidence type="ECO:0000313" key="2">
    <source>
        <dbReference type="Proteomes" id="UP000247792"/>
    </source>
</evidence>
<comment type="caution">
    <text evidence="1">The sequence shown here is derived from an EMBL/GenBank/DDBJ whole genome shotgun (WGS) entry which is preliminary data.</text>
</comment>
<proteinExistence type="predicted"/>
<reference evidence="1 2" key="1">
    <citation type="submission" date="2018-05" db="EMBL/GenBank/DDBJ databases">
        <title>Genomic Encyclopedia of Type Strains, Phase IV (KMG-IV): sequencing the most valuable type-strain genomes for metagenomic binning, comparative biology and taxonomic classification.</title>
        <authorList>
            <person name="Goeker M."/>
        </authorList>
    </citation>
    <scope>NUCLEOTIDE SEQUENCE [LARGE SCALE GENOMIC DNA]</scope>
    <source>
        <strain evidence="1 2">DSM 19792</strain>
    </source>
</reference>
<accession>A0A318JGU4</accession>
<dbReference type="RefSeq" id="WP_110253415.1">
    <property type="nucleotide sequence ID" value="NZ_QJKB01000001.1"/>
</dbReference>
<keyword evidence="2" id="KW-1185">Reference proteome</keyword>
<dbReference type="Proteomes" id="UP000247792">
    <property type="component" value="Unassembled WGS sequence"/>
</dbReference>
<organism evidence="1 2">
    <name type="scientific">Undibacterium pigrum</name>
    <dbReference type="NCBI Taxonomy" id="401470"/>
    <lineage>
        <taxon>Bacteria</taxon>
        <taxon>Pseudomonadati</taxon>
        <taxon>Pseudomonadota</taxon>
        <taxon>Betaproteobacteria</taxon>
        <taxon>Burkholderiales</taxon>
        <taxon>Oxalobacteraceae</taxon>
        <taxon>Undibacterium</taxon>
    </lineage>
</organism>
<name>A0A318JGU4_9BURK</name>
<protein>
    <recommendedName>
        <fullName evidence="3">DUF1579 domain-containing protein</fullName>
    </recommendedName>
</protein>
<sequence length="168" mass="19206">MNSANNSINNATHFSGVGDFDFFIGNWQVKHRRLKERLANCDEWLEFSGHTSVISILGGAGNMDDNLLDMPGGTYRAATLRSYDADKGIWSIWWLDGRYPTHLDVPMQGRFENGTGEFYADDTFAGQAIRVRFLWSIPSADQPRWEQAFSVDGGITWETNWVMDFRRK</sequence>
<dbReference type="AlphaFoldDB" id="A0A318JGU4"/>
<dbReference type="OrthoDB" id="9814791at2"/>
<gene>
    <name evidence="1" type="ORF">DFR42_101561</name>
</gene>
<dbReference type="EMBL" id="QJKB01000001">
    <property type="protein sequence ID" value="PXX46985.1"/>
    <property type="molecule type" value="Genomic_DNA"/>
</dbReference>
<evidence type="ECO:0000313" key="1">
    <source>
        <dbReference type="EMBL" id="PXX46985.1"/>
    </source>
</evidence>
<evidence type="ECO:0008006" key="3">
    <source>
        <dbReference type="Google" id="ProtNLM"/>
    </source>
</evidence>